<name>A0A6I8U5V6_AEDAE</name>
<gene>
    <name evidence="2" type="primary">110676958</name>
</gene>
<dbReference type="AlphaFoldDB" id="A0A6I8U5V6"/>
<dbReference type="Pfam" id="PF05729">
    <property type="entry name" value="NACHT"/>
    <property type="match status" value="1"/>
</dbReference>
<keyword evidence="3" id="KW-1185">Reference proteome</keyword>
<dbReference type="EnsemblMetazoa" id="AAEL023367-RA">
    <property type="protein sequence ID" value="AAEL023367-PA"/>
    <property type="gene ID" value="AAEL023367"/>
</dbReference>
<sequence length="927" mass="108426">MPSTSYNVIPEIKTPVSYESTIKSGTHGGIHQKQLAQVLLLRMTRARMDFQLAYELTAADKFDNIGIHDKKAQQWIFIHYKHADGKQSKIDQNGLLPKMNREKGDFSLYKYFQSYMTIRSRFEGKIRLMLFTNKSLDGKLQNSTDCVTFENRDVDKCLQFSHEGATHKKLLPTEEAVQSIIKNANKDFYSLKQAIKDLFIDGIITKELIEYDLTKILEKSGNNKIRFKKTFNCSLNCIAQLHKDFKNINPVQCPPDLVIVEPDNQITNCPSVDSSDFKELKDGIRNLFEKGVVSKHLKQYKSLLNILFTTNPSGQLISRDNNDVICLAELYNMLSNELEDMKKVVKTKRKLFVGKTCRSRGLPLLAEASDVRNFFDQLTLAVRQPSDLCPFIIRELSSWMRIWLRPDVLGKLTEEQEHSVVKAFEVDFEAQLKIKTNNLRDYLDQHFLEKFYNKLRIKIEEFYPELKDARETYISRLVIVEADYNVENIKTDTASGNPEQLYHNKKDVKMTDKHFARILKRIFTHYQSLIMTADPGMGKTKFLQYVALEYQKLNVDTVFLLYLNRLQGYETHSKNNEGLGILQTSLSDKNIKLIRNILNMESNHCITMFFDGYDEVVKKNRNKIHNLFKKLLKSKNLHLIVSTRKIVKHILHEAFERDKITVKFTSLEPFSEQNSIEYLAKSWNCGMYVNHDFYFFSKYLVNQLNASFNVLGSVPLMIRIAAVTYKENFEKFRILRITDKESYLPRVFSDIDHIYESFITRALRAHVKDMYYGTDIQNLAILLTDGFIVDYQMLAIEFLDIDELNFVFKNPKYIEKGKTIFKQSLVRSDEFNLITIVDDKAYFSHHTYAEYFVATFLWDNFFDYYYVVERILKKCSTIRKFVMKMIENDLIVFQQMSVVQEQIVSENITIWACECNAINLLNFILSK</sequence>
<proteinExistence type="predicted"/>
<dbReference type="SUPFAM" id="SSF52540">
    <property type="entry name" value="P-loop containing nucleoside triphosphate hydrolases"/>
    <property type="match status" value="1"/>
</dbReference>
<evidence type="ECO:0000259" key="1">
    <source>
        <dbReference type="Pfam" id="PF05729"/>
    </source>
</evidence>
<reference evidence="2 3" key="1">
    <citation type="submission" date="2017-06" db="EMBL/GenBank/DDBJ databases">
        <title>Aedes aegypti genome working group (AGWG) sequencing and assembly.</title>
        <authorList>
            <consortium name="Aedes aegypti Genome Working Group (AGWG)"/>
            <person name="Matthews B.J."/>
        </authorList>
    </citation>
    <scope>NUCLEOTIDE SEQUENCE [LARGE SCALE GENOMIC DNA]</scope>
    <source>
        <strain evidence="2 3">LVP_AGWG</strain>
    </source>
</reference>
<accession>A0A6I8U5V6</accession>
<dbReference type="OrthoDB" id="6755804at2759"/>
<protein>
    <recommendedName>
        <fullName evidence="1">NACHT domain-containing protein</fullName>
    </recommendedName>
</protein>
<evidence type="ECO:0000313" key="3">
    <source>
        <dbReference type="Proteomes" id="UP000008820"/>
    </source>
</evidence>
<dbReference type="Gene3D" id="3.40.50.300">
    <property type="entry name" value="P-loop containing nucleotide triphosphate hydrolases"/>
    <property type="match status" value="1"/>
</dbReference>
<dbReference type="InterPro" id="IPR027417">
    <property type="entry name" value="P-loop_NTPase"/>
</dbReference>
<dbReference type="InterPro" id="IPR007111">
    <property type="entry name" value="NACHT_NTPase"/>
</dbReference>
<dbReference type="InParanoid" id="A0A6I8U5V6"/>
<evidence type="ECO:0000313" key="2">
    <source>
        <dbReference type="EnsemblMetazoa" id="AAEL023367-PA"/>
    </source>
</evidence>
<feature type="domain" description="NACHT" evidence="1">
    <location>
        <begin position="531"/>
        <end position="681"/>
    </location>
</feature>
<organism evidence="2 3">
    <name type="scientific">Aedes aegypti</name>
    <name type="common">Yellowfever mosquito</name>
    <name type="synonym">Culex aegypti</name>
    <dbReference type="NCBI Taxonomy" id="7159"/>
    <lineage>
        <taxon>Eukaryota</taxon>
        <taxon>Metazoa</taxon>
        <taxon>Ecdysozoa</taxon>
        <taxon>Arthropoda</taxon>
        <taxon>Hexapoda</taxon>
        <taxon>Insecta</taxon>
        <taxon>Pterygota</taxon>
        <taxon>Neoptera</taxon>
        <taxon>Endopterygota</taxon>
        <taxon>Diptera</taxon>
        <taxon>Nematocera</taxon>
        <taxon>Culicoidea</taxon>
        <taxon>Culicidae</taxon>
        <taxon>Culicinae</taxon>
        <taxon>Aedini</taxon>
        <taxon>Aedes</taxon>
        <taxon>Stegomyia</taxon>
    </lineage>
</organism>
<dbReference type="Proteomes" id="UP000008820">
    <property type="component" value="Chromosome 1"/>
</dbReference>
<reference evidence="2" key="2">
    <citation type="submission" date="2020-05" db="UniProtKB">
        <authorList>
            <consortium name="EnsemblMetazoa"/>
        </authorList>
    </citation>
    <scope>IDENTIFICATION</scope>
    <source>
        <strain evidence="2">LVP_AGWG</strain>
    </source>
</reference>